<dbReference type="RefSeq" id="WP_107939568.1">
    <property type="nucleotide sequence ID" value="NZ_QANS01000002.1"/>
</dbReference>
<sequence length="198" mass="22541">MTEMQNYHYSERLYIRPLTEDDCNDRYLSWFKDPEVTRFLEVLDLTREDSIRHLKEGLATQSYFMYALCTRDGDLHIGNVKIGPIVRKHGVSDYSLVIGDRAYWGKGYASEATALSTRVGFSEYGIRKFSAGPYSDHYGSMLMLLKAGWVLEGTLRGQLVRNGKVLDKLCLAYFNPEYSPTGEDEASVQKTVDGPEPK</sequence>
<dbReference type="Proteomes" id="UP000244248">
    <property type="component" value="Unassembled WGS sequence"/>
</dbReference>
<dbReference type="InterPro" id="IPR051531">
    <property type="entry name" value="N-acetyltransferase"/>
</dbReference>
<dbReference type="GO" id="GO:0016747">
    <property type="term" value="F:acyltransferase activity, transferring groups other than amino-acyl groups"/>
    <property type="evidence" value="ECO:0007669"/>
    <property type="project" value="InterPro"/>
</dbReference>
<dbReference type="AlphaFoldDB" id="A0A2T5MIJ5"/>
<dbReference type="InterPro" id="IPR016181">
    <property type="entry name" value="Acyl_CoA_acyltransferase"/>
</dbReference>
<evidence type="ECO:0000259" key="1">
    <source>
        <dbReference type="Pfam" id="PF13302"/>
    </source>
</evidence>
<dbReference type="OrthoDB" id="9801656at2"/>
<evidence type="ECO:0000313" key="3">
    <source>
        <dbReference type="Proteomes" id="UP000244248"/>
    </source>
</evidence>
<accession>A0A2T5MIJ5</accession>
<evidence type="ECO:0000313" key="2">
    <source>
        <dbReference type="EMBL" id="PTU32374.1"/>
    </source>
</evidence>
<dbReference type="EMBL" id="QANS01000002">
    <property type="protein sequence ID" value="PTU32374.1"/>
    <property type="molecule type" value="Genomic_DNA"/>
</dbReference>
<dbReference type="SUPFAM" id="SSF55729">
    <property type="entry name" value="Acyl-CoA N-acyltransferases (Nat)"/>
    <property type="match status" value="1"/>
</dbReference>
<dbReference type="Pfam" id="PF13302">
    <property type="entry name" value="Acetyltransf_3"/>
    <property type="match status" value="1"/>
</dbReference>
<proteinExistence type="predicted"/>
<reference evidence="2 3" key="1">
    <citation type="submission" date="2018-04" db="EMBL/GenBank/DDBJ databases">
        <title>Novel species isolated from glacier.</title>
        <authorList>
            <person name="Liu Q."/>
            <person name="Xin Y.-H."/>
        </authorList>
    </citation>
    <scope>NUCLEOTIDE SEQUENCE [LARGE SCALE GENOMIC DNA]</scope>
    <source>
        <strain evidence="2 3">GT1R17</strain>
    </source>
</reference>
<comment type="caution">
    <text evidence="2">The sequence shown here is derived from an EMBL/GenBank/DDBJ whole genome shotgun (WGS) entry which is preliminary data.</text>
</comment>
<feature type="domain" description="N-acetyltransferase" evidence="1">
    <location>
        <begin position="12"/>
        <end position="149"/>
    </location>
</feature>
<keyword evidence="3" id="KW-1185">Reference proteome</keyword>
<dbReference type="Gene3D" id="3.40.630.30">
    <property type="match status" value="1"/>
</dbReference>
<dbReference type="InterPro" id="IPR000182">
    <property type="entry name" value="GNAT_dom"/>
</dbReference>
<dbReference type="PANTHER" id="PTHR43792">
    <property type="entry name" value="GNAT FAMILY, PUTATIVE (AFU_ORTHOLOGUE AFUA_3G00765)-RELATED-RELATED"/>
    <property type="match status" value="1"/>
</dbReference>
<protein>
    <recommendedName>
        <fullName evidence="1">N-acetyltransferase domain-containing protein</fullName>
    </recommendedName>
</protein>
<gene>
    <name evidence="2" type="ORF">CJD38_06915</name>
</gene>
<organism evidence="2 3">
    <name type="scientific">Stenotrophobium rhamnosiphilum</name>
    <dbReference type="NCBI Taxonomy" id="2029166"/>
    <lineage>
        <taxon>Bacteria</taxon>
        <taxon>Pseudomonadati</taxon>
        <taxon>Pseudomonadota</taxon>
        <taxon>Gammaproteobacteria</taxon>
        <taxon>Nevskiales</taxon>
        <taxon>Nevskiaceae</taxon>
        <taxon>Stenotrophobium</taxon>
    </lineage>
</organism>
<name>A0A2T5MIJ5_9GAMM</name>